<reference evidence="3" key="1">
    <citation type="submission" date="2023-04" db="EMBL/GenBank/DDBJ databases">
        <authorList>
            <consortium name="ELIXIR-Norway"/>
        </authorList>
    </citation>
    <scope>NUCLEOTIDE SEQUENCE [LARGE SCALE GENOMIC DNA]</scope>
</reference>
<feature type="region of interest" description="Disordered" evidence="1">
    <location>
        <begin position="1"/>
        <end position="40"/>
    </location>
</feature>
<dbReference type="Proteomes" id="UP001176941">
    <property type="component" value="Chromosome 10"/>
</dbReference>
<sequence length="116" mass="12843">MEFSRQEYWSGLPFPSPGDLPDPGIEPRSPTLQADASLSEPPGKLALCDSMDCNPPGFFAPGDSPSKYTGVGCHALLQVIFLTQGLNLGLLCLLHCRRILYYRDTREAQFICLFYT</sequence>
<keyword evidence="2" id="KW-0812">Transmembrane</keyword>
<keyword evidence="2" id="KW-0472">Membrane</keyword>
<keyword evidence="4" id="KW-1185">Reference proteome</keyword>
<organism evidence="3 4">
    <name type="scientific">Rangifer tarandus platyrhynchus</name>
    <name type="common">Svalbard reindeer</name>
    <dbReference type="NCBI Taxonomy" id="3082113"/>
    <lineage>
        <taxon>Eukaryota</taxon>
        <taxon>Metazoa</taxon>
        <taxon>Chordata</taxon>
        <taxon>Craniata</taxon>
        <taxon>Vertebrata</taxon>
        <taxon>Euteleostomi</taxon>
        <taxon>Mammalia</taxon>
        <taxon>Eutheria</taxon>
        <taxon>Laurasiatheria</taxon>
        <taxon>Artiodactyla</taxon>
        <taxon>Ruminantia</taxon>
        <taxon>Pecora</taxon>
        <taxon>Cervidae</taxon>
        <taxon>Odocoileinae</taxon>
        <taxon>Rangifer</taxon>
    </lineage>
</organism>
<protein>
    <submittedName>
        <fullName evidence="3">Uncharacterized protein</fullName>
    </submittedName>
</protein>
<gene>
    <name evidence="3" type="ORF">MRATA1EN1_LOCUS2310</name>
</gene>
<feature type="transmembrane region" description="Helical" evidence="2">
    <location>
        <begin position="75"/>
        <end position="96"/>
    </location>
</feature>
<evidence type="ECO:0000313" key="4">
    <source>
        <dbReference type="Proteomes" id="UP001176941"/>
    </source>
</evidence>
<accession>A0ABN8XYU3</accession>
<evidence type="ECO:0000256" key="1">
    <source>
        <dbReference type="SAM" id="MobiDB-lite"/>
    </source>
</evidence>
<name>A0ABN8XYU3_RANTA</name>
<evidence type="ECO:0000313" key="3">
    <source>
        <dbReference type="EMBL" id="CAI9153348.1"/>
    </source>
</evidence>
<keyword evidence="2" id="KW-1133">Transmembrane helix</keyword>
<proteinExistence type="predicted"/>
<evidence type="ECO:0000256" key="2">
    <source>
        <dbReference type="SAM" id="Phobius"/>
    </source>
</evidence>
<dbReference type="EMBL" id="OX459946">
    <property type="protein sequence ID" value="CAI9153348.1"/>
    <property type="molecule type" value="Genomic_DNA"/>
</dbReference>